<dbReference type="PATRIC" id="fig|1072256.5.peg.2146"/>
<accession>A0A0G3HJP9</accession>
<keyword evidence="2" id="KW-1185">Reference proteome</keyword>
<evidence type="ECO:0008006" key="3">
    <source>
        <dbReference type="Google" id="ProtNLM"/>
    </source>
</evidence>
<gene>
    <name evidence="1" type="ORF">CUTER_10910</name>
</gene>
<name>A0A0G3HJP9_9CORY</name>
<protein>
    <recommendedName>
        <fullName evidence="3">IrrE N-terminal-like domain-containing protein</fullName>
    </recommendedName>
</protein>
<organism evidence="1 2">
    <name type="scientific">Corynebacterium uterequi</name>
    <dbReference type="NCBI Taxonomy" id="1072256"/>
    <lineage>
        <taxon>Bacteria</taxon>
        <taxon>Bacillati</taxon>
        <taxon>Actinomycetota</taxon>
        <taxon>Actinomycetes</taxon>
        <taxon>Mycobacteriales</taxon>
        <taxon>Corynebacteriaceae</taxon>
        <taxon>Corynebacterium</taxon>
    </lineage>
</organism>
<dbReference type="EMBL" id="CP011546">
    <property type="protein sequence ID" value="AKK12143.1"/>
    <property type="molecule type" value="Genomic_DNA"/>
</dbReference>
<proteinExistence type="predicted"/>
<dbReference type="Proteomes" id="UP000035548">
    <property type="component" value="Chromosome"/>
</dbReference>
<sequence>MSVADKSPQPFDGALKHLRTLVRVSRGRSIFNTQLIELQRPGASVSFTKSAWHKKFGRQVKPLAKPMMILLPYGPVNLVYEYQDTTPAKDARRVFELEKILSITASGFEPDAQRLVHQMLRDSYKIGATVNPSTMGSLLGGHVVREDGLDDYVKKNPRSEKVYRQLFHVEYNSGADYATTFHTLAHEFGHILLGHVGPLKDTPESKWKKKDRQRYAVSEAIAELEAEAVAYLVCEMFNITTQSAKYLRGHYDEVLKDTPVTVAGDQLYLPGAMSICRVFQAADKIVKLARGELTPEEGLEKKEKELVA</sequence>
<evidence type="ECO:0000313" key="1">
    <source>
        <dbReference type="EMBL" id="AKK12143.1"/>
    </source>
</evidence>
<evidence type="ECO:0000313" key="2">
    <source>
        <dbReference type="Proteomes" id="UP000035548"/>
    </source>
</evidence>
<dbReference type="KEGG" id="cut:CUTER_10910"/>
<dbReference type="AlphaFoldDB" id="A0A0G3HJP9"/>
<reference evidence="1" key="1">
    <citation type="journal article" date="2015" name="Genome Announc.">
        <title>Virulence Factor Genes Detected in the Complete Genome Sequence of Corynebacterium uterequi DSM 45634, Isolated from the Uterus of a Maiden Mare.</title>
        <authorList>
            <person name="Ruckert C."/>
            <person name="Kriete M."/>
            <person name="Jaenicke S."/>
            <person name="Winkler A."/>
            <person name="Tauch A."/>
        </authorList>
    </citation>
    <scope>NUCLEOTIDE SEQUENCE [LARGE SCALE GENOMIC DNA]</scope>
    <source>
        <strain evidence="1">DSM 45634</strain>
    </source>
</reference>